<feature type="transmembrane region" description="Helical" evidence="2">
    <location>
        <begin position="21"/>
        <end position="41"/>
    </location>
</feature>
<evidence type="ECO:0000313" key="4">
    <source>
        <dbReference type="EMBL" id="OGL78657.1"/>
    </source>
</evidence>
<feature type="transmembrane region" description="Helical" evidence="2">
    <location>
        <begin position="47"/>
        <end position="67"/>
    </location>
</feature>
<dbReference type="InterPro" id="IPR005182">
    <property type="entry name" value="YdbS-like_PH"/>
</dbReference>
<evidence type="ECO:0000256" key="1">
    <source>
        <dbReference type="SAM" id="MobiDB-lite"/>
    </source>
</evidence>
<sequence>MKHLNLKPGEKILGYARQHPVLVAVPLVFEIGFILLAFFFMTPLFRLGAPGTVVFVLAVIFGAFLSFRSWLLWHSNVFIITDRRIVDIDRRGFFEWVVSEAQFWNIQDIAWNTKGLVQTIFGAGNVVVQTASGFVNLEIRFVKDPARVAQAIKDARDSGLAPAGPPDGDPGEKFSDLDPDSRRALSKYANHLRSKKSFKEFLGDNSEEDRV</sequence>
<evidence type="ECO:0000313" key="5">
    <source>
        <dbReference type="Proteomes" id="UP000176598"/>
    </source>
</evidence>
<keyword evidence="2" id="KW-0472">Membrane</keyword>
<evidence type="ECO:0000259" key="3">
    <source>
        <dbReference type="Pfam" id="PF03703"/>
    </source>
</evidence>
<name>A0A1F7ULT3_9BACT</name>
<comment type="caution">
    <text evidence="4">The sequence shown here is derived from an EMBL/GenBank/DDBJ whole genome shotgun (WGS) entry which is preliminary data.</text>
</comment>
<accession>A0A1F7ULT3</accession>
<feature type="compositionally biased region" description="Basic and acidic residues" evidence="1">
    <location>
        <begin position="170"/>
        <end position="179"/>
    </location>
</feature>
<feature type="region of interest" description="Disordered" evidence="1">
    <location>
        <begin position="157"/>
        <end position="179"/>
    </location>
</feature>
<dbReference type="Proteomes" id="UP000176598">
    <property type="component" value="Unassembled WGS sequence"/>
</dbReference>
<dbReference type="AlphaFoldDB" id="A0A1F7ULT3"/>
<evidence type="ECO:0000256" key="2">
    <source>
        <dbReference type="SAM" id="Phobius"/>
    </source>
</evidence>
<dbReference type="EMBL" id="MGEG01000030">
    <property type="protein sequence ID" value="OGL78657.1"/>
    <property type="molecule type" value="Genomic_DNA"/>
</dbReference>
<organism evidence="4 5">
    <name type="scientific">Candidatus Uhrbacteria bacterium RIFCSPHIGHO2_12_FULL_57_11</name>
    <dbReference type="NCBI Taxonomy" id="1802398"/>
    <lineage>
        <taxon>Bacteria</taxon>
        <taxon>Candidatus Uhriibacteriota</taxon>
    </lineage>
</organism>
<reference evidence="4 5" key="1">
    <citation type="journal article" date="2016" name="Nat. Commun.">
        <title>Thousands of microbial genomes shed light on interconnected biogeochemical processes in an aquifer system.</title>
        <authorList>
            <person name="Anantharaman K."/>
            <person name="Brown C.T."/>
            <person name="Hug L.A."/>
            <person name="Sharon I."/>
            <person name="Castelle C.J."/>
            <person name="Probst A.J."/>
            <person name="Thomas B.C."/>
            <person name="Singh A."/>
            <person name="Wilkins M.J."/>
            <person name="Karaoz U."/>
            <person name="Brodie E.L."/>
            <person name="Williams K.H."/>
            <person name="Hubbard S.S."/>
            <person name="Banfield J.F."/>
        </authorList>
    </citation>
    <scope>NUCLEOTIDE SEQUENCE [LARGE SCALE GENOMIC DNA]</scope>
</reference>
<feature type="domain" description="YdbS-like PH" evidence="3">
    <location>
        <begin position="74"/>
        <end position="151"/>
    </location>
</feature>
<dbReference type="Pfam" id="PF03703">
    <property type="entry name" value="bPH_2"/>
    <property type="match status" value="1"/>
</dbReference>
<gene>
    <name evidence="4" type="ORF">A3F28_03810</name>
</gene>
<proteinExistence type="predicted"/>
<keyword evidence="2" id="KW-1133">Transmembrane helix</keyword>
<protein>
    <recommendedName>
        <fullName evidence="3">YdbS-like PH domain-containing protein</fullName>
    </recommendedName>
</protein>
<keyword evidence="2" id="KW-0812">Transmembrane</keyword>